<keyword evidence="2" id="KW-1185">Reference proteome</keyword>
<proteinExistence type="predicted"/>
<dbReference type="Proteomes" id="UP000192328">
    <property type="component" value="Unassembled WGS sequence"/>
</dbReference>
<dbReference type="EMBL" id="FWXZ01000008">
    <property type="protein sequence ID" value="SMC88272.1"/>
    <property type="molecule type" value="Genomic_DNA"/>
</dbReference>
<protein>
    <submittedName>
        <fullName evidence="1">Uncharacterized protein</fullName>
    </submittedName>
</protein>
<accession>A0AC61PQ50</accession>
<gene>
    <name evidence="1" type="ORF">SAMN06297397_2958</name>
</gene>
<organism evidence="1 2">
    <name type="scientific">Aristaeella lactis</name>
    <dbReference type="NCBI Taxonomy" id="3046383"/>
    <lineage>
        <taxon>Bacteria</taxon>
        <taxon>Bacillati</taxon>
        <taxon>Bacillota</taxon>
        <taxon>Clostridia</taxon>
        <taxon>Eubacteriales</taxon>
        <taxon>Aristaeellaceae</taxon>
        <taxon>Aristaeella</taxon>
    </lineage>
</organism>
<comment type="caution">
    <text evidence="1">The sequence shown here is derived from an EMBL/GenBank/DDBJ whole genome shotgun (WGS) entry which is preliminary data.</text>
</comment>
<reference evidence="1" key="1">
    <citation type="submission" date="2017-04" db="EMBL/GenBank/DDBJ databases">
        <authorList>
            <person name="Varghese N."/>
            <person name="Submissions S."/>
        </authorList>
    </citation>
    <scope>NUCLEOTIDE SEQUENCE</scope>
    <source>
        <strain evidence="1">WTE2008</strain>
    </source>
</reference>
<sequence length="129" mass="14868">MDKQEILDQLRSFPYDRNGYWVIAGSAMVLWGIKKQTADIDLGCSSKLADRLSADGYPFRYTESGNRQFKIGDSIEIFENWLQDKVETIEGYQVVSLQGLIGMKHKLGREKDLKDIEMIRAYLKQKQGE</sequence>
<name>A0AC61PQ50_9FIRM</name>
<evidence type="ECO:0000313" key="1">
    <source>
        <dbReference type="EMBL" id="SMC88272.1"/>
    </source>
</evidence>
<evidence type="ECO:0000313" key="2">
    <source>
        <dbReference type="Proteomes" id="UP000192328"/>
    </source>
</evidence>